<dbReference type="EMBL" id="JBANFI010000004">
    <property type="protein sequence ID" value="MFK7160777.1"/>
    <property type="molecule type" value="Genomic_DNA"/>
</dbReference>
<dbReference type="Proteomes" id="UP001621714">
    <property type="component" value="Unassembled WGS sequence"/>
</dbReference>
<protein>
    <submittedName>
        <fullName evidence="1">Uncharacterized protein</fullName>
    </submittedName>
</protein>
<gene>
    <name evidence="1" type="ORF">V6U78_06975</name>
</gene>
<reference evidence="1 2" key="1">
    <citation type="submission" date="2024-02" db="EMBL/GenBank/DDBJ databases">
        <title>Marinospirillum sp. MEB 164 isolated from Lonar lake sediment.</title>
        <authorList>
            <person name="Joshi A."/>
            <person name="Thite S."/>
        </authorList>
    </citation>
    <scope>NUCLEOTIDE SEQUENCE [LARGE SCALE GENOMIC DNA]</scope>
    <source>
        <strain evidence="1 2">MEB164</strain>
    </source>
</reference>
<organism evidence="1 2">
    <name type="scientific">Marinospirillum alkalitolerans</name>
    <dbReference type="NCBI Taxonomy" id="3123374"/>
    <lineage>
        <taxon>Bacteria</taxon>
        <taxon>Pseudomonadati</taxon>
        <taxon>Pseudomonadota</taxon>
        <taxon>Gammaproteobacteria</taxon>
        <taxon>Oceanospirillales</taxon>
        <taxon>Oceanospirillaceae</taxon>
        <taxon>Marinospirillum</taxon>
    </lineage>
</organism>
<comment type="caution">
    <text evidence="1">The sequence shown here is derived from an EMBL/GenBank/DDBJ whole genome shotgun (WGS) entry which is preliminary data.</text>
</comment>
<evidence type="ECO:0000313" key="1">
    <source>
        <dbReference type="EMBL" id="MFK7160777.1"/>
    </source>
</evidence>
<sequence length="172" mass="19153">MKLVRLLAEPSQPLLLAASQVRHSYPWQDVLPWLAQEQDGCSRAQQLFVSGRLLPCAAFFMSAAELARWQPDWKTWLTQPVAAQTQLIELILDPALGAQAAQITKADRPSTPTYSAWLICPCPPQTLDDQQVLPLPWLLRATATQPWWIGYSTSSALPLALAEVLFRQGGHQ</sequence>
<evidence type="ECO:0000313" key="2">
    <source>
        <dbReference type="Proteomes" id="UP001621714"/>
    </source>
</evidence>
<accession>A0ABW8PWU6</accession>
<name>A0ABW8PWU6_9GAMM</name>
<keyword evidence="2" id="KW-1185">Reference proteome</keyword>
<dbReference type="RefSeq" id="WP_405338826.1">
    <property type="nucleotide sequence ID" value="NZ_JBANFI010000004.1"/>
</dbReference>
<proteinExistence type="predicted"/>